<evidence type="ECO:0000256" key="5">
    <source>
        <dbReference type="ARBA" id="ARBA00022723"/>
    </source>
</evidence>
<keyword evidence="3" id="KW-0813">Transport</keyword>
<dbReference type="CDD" id="cd08168">
    <property type="entry name" value="Cytochrom_C3"/>
    <property type="match status" value="1"/>
</dbReference>
<reference evidence="12" key="1">
    <citation type="submission" date="2019-07" db="EMBL/GenBank/DDBJ databases">
        <title>Shewanella sp. YLB-08 draft genomic sequence.</title>
        <authorList>
            <person name="Yu L."/>
        </authorList>
    </citation>
    <scope>NUCLEOTIDE SEQUENCE [LARGE SCALE GENOMIC DNA]</scope>
    <source>
        <strain evidence="12">JCM 20706</strain>
    </source>
</reference>
<evidence type="ECO:0000256" key="9">
    <source>
        <dbReference type="SAM" id="SignalP"/>
    </source>
</evidence>
<keyword evidence="4" id="KW-0349">Heme</keyword>
<proteinExistence type="predicted"/>
<evidence type="ECO:0000256" key="3">
    <source>
        <dbReference type="ARBA" id="ARBA00022448"/>
    </source>
</evidence>
<evidence type="ECO:0000313" key="12">
    <source>
        <dbReference type="Proteomes" id="UP000318126"/>
    </source>
</evidence>
<keyword evidence="12" id="KW-1185">Reference proteome</keyword>
<evidence type="ECO:0000256" key="1">
    <source>
        <dbReference type="ARBA" id="ARBA00001926"/>
    </source>
</evidence>
<dbReference type="InterPro" id="IPR036280">
    <property type="entry name" value="Multihaem_cyt_sf"/>
</dbReference>
<evidence type="ECO:0000313" key="11">
    <source>
        <dbReference type="EMBL" id="TRY13428.1"/>
    </source>
</evidence>
<comment type="cofactor">
    <cofactor evidence="1">
        <name>heme c</name>
        <dbReference type="ChEBI" id="CHEBI:61717"/>
    </cofactor>
</comment>
<keyword evidence="9" id="KW-0732">Signal</keyword>
<dbReference type="RefSeq" id="WP_144041084.1">
    <property type="nucleotide sequence ID" value="NZ_BMPL01000017.1"/>
</dbReference>
<feature type="signal peptide" evidence="9">
    <location>
        <begin position="1"/>
        <end position="20"/>
    </location>
</feature>
<dbReference type="EMBL" id="VKGK01000019">
    <property type="protein sequence ID" value="TRY13428.1"/>
    <property type="molecule type" value="Genomic_DNA"/>
</dbReference>
<keyword evidence="6" id="KW-0574">Periplasm</keyword>
<evidence type="ECO:0000256" key="6">
    <source>
        <dbReference type="ARBA" id="ARBA00022764"/>
    </source>
</evidence>
<keyword evidence="5" id="KW-0479">Metal-binding</keyword>
<evidence type="ECO:0000256" key="2">
    <source>
        <dbReference type="ARBA" id="ARBA00004418"/>
    </source>
</evidence>
<dbReference type="Proteomes" id="UP000318126">
    <property type="component" value="Unassembled WGS sequence"/>
</dbReference>
<organism evidence="11 12">
    <name type="scientific">Shewanella hanedai</name>
    <name type="common">Alteromonas hanedai</name>
    <dbReference type="NCBI Taxonomy" id="25"/>
    <lineage>
        <taxon>Bacteria</taxon>
        <taxon>Pseudomonadati</taxon>
        <taxon>Pseudomonadota</taxon>
        <taxon>Gammaproteobacteria</taxon>
        <taxon>Alteromonadales</taxon>
        <taxon>Shewanellaceae</taxon>
        <taxon>Shewanella</taxon>
    </lineage>
</organism>
<gene>
    <name evidence="11" type="ORF">FN961_15475</name>
</gene>
<dbReference type="GO" id="GO:0042597">
    <property type="term" value="C:periplasmic space"/>
    <property type="evidence" value="ECO:0007669"/>
    <property type="project" value="UniProtKB-SubCell"/>
</dbReference>
<keyword evidence="7" id="KW-0249">Electron transport</keyword>
<comment type="subcellular location">
    <subcellularLocation>
        <location evidence="2">Periplasm</location>
    </subcellularLocation>
</comment>
<feature type="domain" description="Tetrahaem cytochrome" evidence="10">
    <location>
        <begin position="43"/>
        <end position="116"/>
    </location>
</feature>
<dbReference type="Pfam" id="PF14537">
    <property type="entry name" value="Cytochrom_c3_2"/>
    <property type="match status" value="1"/>
</dbReference>
<dbReference type="Gene3D" id="1.10.1130.10">
    <property type="entry name" value="Flavocytochrome C3, Chain A"/>
    <property type="match status" value="1"/>
</dbReference>
<evidence type="ECO:0000256" key="8">
    <source>
        <dbReference type="ARBA" id="ARBA00023004"/>
    </source>
</evidence>
<evidence type="ECO:0000256" key="7">
    <source>
        <dbReference type="ARBA" id="ARBA00022982"/>
    </source>
</evidence>
<dbReference type="AlphaFoldDB" id="A0A553JLV0"/>
<dbReference type="InterPro" id="IPR012286">
    <property type="entry name" value="Tetrahaem_cytochrome"/>
</dbReference>
<accession>A0A553JLV0</accession>
<name>A0A553JLV0_SHEHA</name>
<protein>
    <submittedName>
        <fullName evidence="11">Cytochrome c3 family protein</fullName>
    </submittedName>
</protein>
<keyword evidence="8" id="KW-0408">Iron</keyword>
<dbReference type="SUPFAM" id="SSF48695">
    <property type="entry name" value="Multiheme cytochromes"/>
    <property type="match status" value="1"/>
</dbReference>
<comment type="caution">
    <text evidence="11">The sequence shown here is derived from an EMBL/GenBank/DDBJ whole genome shotgun (WGS) entry which is preliminary data.</text>
</comment>
<dbReference type="OrthoDB" id="9153838at2"/>
<sequence>MKTFIAALTLLISISSTVYAGDLITAKGKTLGRDNHSFIYEEKDACKTCHVNAKKNTNDAACVECHGTISTIDIDTSRLVNAHANPHKSVHYGEAISCIACHAEHKVKAPLCSECHRTWFKEM</sequence>
<evidence type="ECO:0000259" key="10">
    <source>
        <dbReference type="Pfam" id="PF14537"/>
    </source>
</evidence>
<dbReference type="GO" id="GO:0046872">
    <property type="term" value="F:metal ion binding"/>
    <property type="evidence" value="ECO:0007669"/>
    <property type="project" value="UniProtKB-KW"/>
</dbReference>
<feature type="chain" id="PRO_5021811313" evidence="9">
    <location>
        <begin position="21"/>
        <end position="123"/>
    </location>
</feature>
<evidence type="ECO:0000256" key="4">
    <source>
        <dbReference type="ARBA" id="ARBA00022617"/>
    </source>
</evidence>